<feature type="transmembrane region" description="Helical" evidence="1">
    <location>
        <begin position="41"/>
        <end position="60"/>
    </location>
</feature>
<proteinExistence type="predicted"/>
<evidence type="ECO:0000259" key="2">
    <source>
        <dbReference type="Pfam" id="PF07331"/>
    </source>
</evidence>
<sequence length="155" mass="16715">MKANTFLLGLVMLFAGLAVFASSWLFSPLPNQSYGSDTMPRLVGCLGIVIACALIIEARYQGQRAPRLEILEWLRDPRRVAGMLATIAGVLAYVLLSDQLGFPGVAFPLVFALMVLAGTRVVVALPAAAMAVVVVYLIFGRLLMVPLPGPDFLYF</sequence>
<dbReference type="InterPro" id="IPR009936">
    <property type="entry name" value="DUF1468"/>
</dbReference>
<evidence type="ECO:0000313" key="3">
    <source>
        <dbReference type="EMBL" id="MET3598398.1"/>
    </source>
</evidence>
<comment type="caution">
    <text evidence="3">The sequence shown here is derived from an EMBL/GenBank/DDBJ whole genome shotgun (WGS) entry which is preliminary data.</text>
</comment>
<feature type="domain" description="DUF1468" evidence="2">
    <location>
        <begin position="8"/>
        <end position="148"/>
    </location>
</feature>
<keyword evidence="1" id="KW-1133">Transmembrane helix</keyword>
<accession>A0ABV2I7G2</accession>
<gene>
    <name evidence="3" type="ORF">ABID12_000319</name>
</gene>
<keyword evidence="1" id="KW-0472">Membrane</keyword>
<evidence type="ECO:0000256" key="1">
    <source>
        <dbReference type="SAM" id="Phobius"/>
    </source>
</evidence>
<dbReference type="Pfam" id="PF07331">
    <property type="entry name" value="TctB"/>
    <property type="match status" value="1"/>
</dbReference>
<evidence type="ECO:0000313" key="4">
    <source>
        <dbReference type="Proteomes" id="UP001549164"/>
    </source>
</evidence>
<reference evidence="3 4" key="1">
    <citation type="submission" date="2024-06" db="EMBL/GenBank/DDBJ databases">
        <title>Genomic Encyclopedia of Type Strains, Phase IV (KMG-IV): sequencing the most valuable type-strain genomes for metagenomic binning, comparative biology and taxonomic classification.</title>
        <authorList>
            <person name="Goeker M."/>
        </authorList>
    </citation>
    <scope>NUCLEOTIDE SEQUENCE [LARGE SCALE GENOMIC DNA]</scope>
    <source>
        <strain evidence="3 4">DSM 28102</strain>
    </source>
</reference>
<dbReference type="EMBL" id="JBEPLY010000001">
    <property type="protein sequence ID" value="MET3598398.1"/>
    <property type="molecule type" value="Genomic_DNA"/>
</dbReference>
<protein>
    <recommendedName>
        <fullName evidence="2">DUF1468 domain-containing protein</fullName>
    </recommendedName>
</protein>
<dbReference type="Proteomes" id="UP001549164">
    <property type="component" value="Unassembled WGS sequence"/>
</dbReference>
<feature type="transmembrane region" description="Helical" evidence="1">
    <location>
        <begin position="109"/>
        <end position="139"/>
    </location>
</feature>
<keyword evidence="4" id="KW-1185">Reference proteome</keyword>
<feature type="transmembrane region" description="Helical" evidence="1">
    <location>
        <begin position="80"/>
        <end position="97"/>
    </location>
</feature>
<name>A0ABV2I7G2_9HYPH</name>
<organism evidence="3 4">
    <name type="scientific">Martelella mangrovi</name>
    <dbReference type="NCBI Taxonomy" id="1397477"/>
    <lineage>
        <taxon>Bacteria</taxon>
        <taxon>Pseudomonadati</taxon>
        <taxon>Pseudomonadota</taxon>
        <taxon>Alphaproteobacteria</taxon>
        <taxon>Hyphomicrobiales</taxon>
        <taxon>Aurantimonadaceae</taxon>
        <taxon>Martelella</taxon>
    </lineage>
</organism>
<dbReference type="RefSeq" id="WP_354432829.1">
    <property type="nucleotide sequence ID" value="NZ_JBEPLY010000001.1"/>
</dbReference>
<keyword evidence="1" id="KW-0812">Transmembrane</keyword>